<dbReference type="Gene3D" id="3.40.630.30">
    <property type="match status" value="1"/>
</dbReference>
<dbReference type="GO" id="GO:0016747">
    <property type="term" value="F:acyltransferase activity, transferring groups other than amino-acyl groups"/>
    <property type="evidence" value="ECO:0007669"/>
    <property type="project" value="InterPro"/>
</dbReference>
<dbReference type="RefSeq" id="WP_407937788.1">
    <property type="nucleotide sequence ID" value="NZ_LT607411.1"/>
</dbReference>
<dbReference type="PROSITE" id="PS51186">
    <property type="entry name" value="GNAT"/>
    <property type="match status" value="1"/>
</dbReference>
<keyword evidence="2" id="KW-0808">Transferase</keyword>
<dbReference type="Pfam" id="PF13302">
    <property type="entry name" value="Acetyltransf_3"/>
    <property type="match status" value="1"/>
</dbReference>
<dbReference type="InterPro" id="IPR016181">
    <property type="entry name" value="Acyl_CoA_acyltransferase"/>
</dbReference>
<keyword evidence="3" id="KW-1185">Reference proteome</keyword>
<dbReference type="InterPro" id="IPR000182">
    <property type="entry name" value="GNAT_dom"/>
</dbReference>
<organism evidence="2 3">
    <name type="scientific">Micromonospora viridifaciens</name>
    <dbReference type="NCBI Taxonomy" id="1881"/>
    <lineage>
        <taxon>Bacteria</taxon>
        <taxon>Bacillati</taxon>
        <taxon>Actinomycetota</taxon>
        <taxon>Actinomycetes</taxon>
        <taxon>Micromonosporales</taxon>
        <taxon>Micromonosporaceae</taxon>
        <taxon>Micromonospora</taxon>
    </lineage>
</organism>
<dbReference type="AlphaFoldDB" id="A0A1C4YEZ8"/>
<feature type="domain" description="N-acetyltransferase" evidence="1">
    <location>
        <begin position="11"/>
        <end position="170"/>
    </location>
</feature>
<name>A0A1C4YEZ8_MICVI</name>
<evidence type="ECO:0000259" key="1">
    <source>
        <dbReference type="PROSITE" id="PS51186"/>
    </source>
</evidence>
<reference evidence="3" key="1">
    <citation type="submission" date="2016-06" db="EMBL/GenBank/DDBJ databases">
        <authorList>
            <person name="Varghese N."/>
            <person name="Submissions Spin"/>
        </authorList>
    </citation>
    <scope>NUCLEOTIDE SEQUENCE [LARGE SCALE GENOMIC DNA]</scope>
    <source>
        <strain evidence="3">DSM 43909</strain>
    </source>
</reference>
<accession>A0A1C4YEZ8</accession>
<gene>
    <name evidence="2" type="ORF">GA0074695_4208</name>
</gene>
<dbReference type="InterPro" id="IPR051531">
    <property type="entry name" value="N-acetyltransferase"/>
</dbReference>
<dbReference type="Proteomes" id="UP000198242">
    <property type="component" value="Chromosome I"/>
</dbReference>
<dbReference type="SUPFAM" id="SSF55729">
    <property type="entry name" value="Acyl-CoA N-acyltransferases (Nat)"/>
    <property type="match status" value="1"/>
</dbReference>
<dbReference type="EMBL" id="LT607411">
    <property type="protein sequence ID" value="SCF19302.1"/>
    <property type="molecule type" value="Genomic_DNA"/>
</dbReference>
<proteinExistence type="predicted"/>
<sequence length="187" mass="20915">MFPVLITGPRLTLREFRADDLDASMAVVGDPEVTRTLSFDARSRTEQAERLAQDIARAQAEPRPDYYLAIANRADVLVGFIRIGLGRDSSGELGYAVRREDWGKGYAMEAAALMINFGFEALHLHRIQAACGPDNHASQRLLARLAFTPEGRIRDHVFTNGAWRDSLLYSILEHEWSSQGFPVGKVR</sequence>
<evidence type="ECO:0000313" key="3">
    <source>
        <dbReference type="Proteomes" id="UP000198242"/>
    </source>
</evidence>
<protein>
    <submittedName>
        <fullName evidence="2">Protein N-acetyltransferase, RimJ/RimL family</fullName>
    </submittedName>
</protein>
<dbReference type="PANTHER" id="PTHR43792">
    <property type="entry name" value="GNAT FAMILY, PUTATIVE (AFU_ORTHOLOGUE AFUA_3G00765)-RELATED-RELATED"/>
    <property type="match status" value="1"/>
</dbReference>
<evidence type="ECO:0000313" key="2">
    <source>
        <dbReference type="EMBL" id="SCF19302.1"/>
    </source>
</evidence>